<dbReference type="NCBIfam" id="NF002001">
    <property type="entry name" value="PRK00802.1-1"/>
    <property type="match status" value="1"/>
</dbReference>
<evidence type="ECO:0000313" key="6">
    <source>
        <dbReference type="EMBL" id="SEG11615.1"/>
    </source>
</evidence>
<dbReference type="GO" id="GO:0003905">
    <property type="term" value="F:alkylbase DNA N-glycosylase activity"/>
    <property type="evidence" value="ECO:0007669"/>
    <property type="project" value="InterPro"/>
</dbReference>
<dbReference type="CDD" id="cd00540">
    <property type="entry name" value="AAG"/>
    <property type="match status" value="1"/>
</dbReference>
<sequence length="203" mass="23334">MKLPIEFYNRNTLEVAKDLLGKILVRTIEDKPIMGKIVEVEAYLGPIDKACHSYNFKKTQKNEAMYGPPGTCYVYIIYGMYHCLNIVTEEEGMPCAVLIRAIEPLEGLDIMALNRFGKKYSELKSSERKKLTNGPGKLCQALNIDKSLNKKSLLGDEIYILDNNEKFEIVSDKRIGIDYAEEAKDFEWRFYIKDNPYVSVLKK</sequence>
<evidence type="ECO:0000256" key="5">
    <source>
        <dbReference type="HAMAP-Rule" id="MF_00527"/>
    </source>
</evidence>
<dbReference type="NCBIfam" id="NF002003">
    <property type="entry name" value="PRK00802.1-3"/>
    <property type="match status" value="1"/>
</dbReference>
<dbReference type="GO" id="GO:0006284">
    <property type="term" value="P:base-excision repair"/>
    <property type="evidence" value="ECO:0007669"/>
    <property type="project" value="InterPro"/>
</dbReference>
<proteinExistence type="inferred from homology"/>
<accession>A0A1H5XJG5</accession>
<gene>
    <name evidence="6" type="ORF">SAMN05660865_01780</name>
</gene>
<dbReference type="EMBL" id="FNUK01000031">
    <property type="protein sequence ID" value="SEG11615.1"/>
    <property type="molecule type" value="Genomic_DNA"/>
</dbReference>
<dbReference type="RefSeq" id="WP_103896679.1">
    <property type="nucleotide sequence ID" value="NZ_FNUK01000031.1"/>
</dbReference>
<dbReference type="InterPro" id="IPR011034">
    <property type="entry name" value="Formyl_transferase-like_C_sf"/>
</dbReference>
<dbReference type="HAMAP" id="MF_00527">
    <property type="entry name" value="3MGH"/>
    <property type="match status" value="1"/>
</dbReference>
<keyword evidence="3 5" id="KW-0378">Hydrolase</keyword>
<evidence type="ECO:0000256" key="1">
    <source>
        <dbReference type="ARBA" id="ARBA00009232"/>
    </source>
</evidence>
<dbReference type="InterPro" id="IPR003180">
    <property type="entry name" value="MPG"/>
</dbReference>
<evidence type="ECO:0000256" key="4">
    <source>
        <dbReference type="ARBA" id="ARBA00023204"/>
    </source>
</evidence>
<keyword evidence="4 5" id="KW-0234">DNA repair</keyword>
<dbReference type="Gene3D" id="3.10.300.10">
    <property type="entry name" value="Methylpurine-DNA glycosylase (MPG)"/>
    <property type="match status" value="1"/>
</dbReference>
<keyword evidence="2 5" id="KW-0227">DNA damage</keyword>
<dbReference type="Proteomes" id="UP000242850">
    <property type="component" value="Unassembled WGS sequence"/>
</dbReference>
<dbReference type="GO" id="GO:0003677">
    <property type="term" value="F:DNA binding"/>
    <property type="evidence" value="ECO:0007669"/>
    <property type="project" value="InterPro"/>
</dbReference>
<dbReference type="NCBIfam" id="TIGR00567">
    <property type="entry name" value="3mg"/>
    <property type="match status" value="1"/>
</dbReference>
<protein>
    <recommendedName>
        <fullName evidence="5">Putative 3-methyladenine DNA glycosylase</fullName>
        <ecNumber evidence="5">3.2.2.-</ecNumber>
    </recommendedName>
</protein>
<evidence type="ECO:0000256" key="3">
    <source>
        <dbReference type="ARBA" id="ARBA00022801"/>
    </source>
</evidence>
<dbReference type="SUPFAM" id="SSF50486">
    <property type="entry name" value="FMT C-terminal domain-like"/>
    <property type="match status" value="1"/>
</dbReference>
<keyword evidence="7" id="KW-1185">Reference proteome</keyword>
<dbReference type="FunFam" id="3.10.300.10:FF:000001">
    <property type="entry name" value="Putative 3-methyladenine DNA glycosylase"/>
    <property type="match status" value="1"/>
</dbReference>
<reference evidence="7" key="1">
    <citation type="submission" date="2016-10" db="EMBL/GenBank/DDBJ databases">
        <authorList>
            <person name="Varghese N."/>
            <person name="Submissions S."/>
        </authorList>
    </citation>
    <scope>NUCLEOTIDE SEQUENCE [LARGE SCALE GENOMIC DNA]</scope>
    <source>
        <strain evidence="7">DSM 5463</strain>
    </source>
</reference>
<dbReference type="PANTHER" id="PTHR10429:SF0">
    <property type="entry name" value="DNA-3-METHYLADENINE GLYCOSYLASE"/>
    <property type="match status" value="1"/>
</dbReference>
<evidence type="ECO:0000256" key="2">
    <source>
        <dbReference type="ARBA" id="ARBA00022763"/>
    </source>
</evidence>
<name>A0A1H5XJG5_9CLOT</name>
<dbReference type="Pfam" id="PF02245">
    <property type="entry name" value="Pur_DNA_glyco"/>
    <property type="match status" value="1"/>
</dbReference>
<dbReference type="AlphaFoldDB" id="A0A1H5XJG5"/>
<organism evidence="6 7">
    <name type="scientific">Caloramator fervidus</name>
    <dbReference type="NCBI Taxonomy" id="29344"/>
    <lineage>
        <taxon>Bacteria</taxon>
        <taxon>Bacillati</taxon>
        <taxon>Bacillota</taxon>
        <taxon>Clostridia</taxon>
        <taxon>Eubacteriales</taxon>
        <taxon>Clostridiaceae</taxon>
        <taxon>Caloramator</taxon>
    </lineage>
</organism>
<evidence type="ECO:0000313" key="7">
    <source>
        <dbReference type="Proteomes" id="UP000242850"/>
    </source>
</evidence>
<dbReference type="EC" id="3.2.2.-" evidence="5"/>
<comment type="similarity">
    <text evidence="1 5">Belongs to the DNA glycosylase MPG family.</text>
</comment>
<dbReference type="OrthoDB" id="9794313at2"/>
<dbReference type="PANTHER" id="PTHR10429">
    <property type="entry name" value="DNA-3-METHYLADENINE GLYCOSYLASE"/>
    <property type="match status" value="1"/>
</dbReference>
<dbReference type="InterPro" id="IPR036995">
    <property type="entry name" value="MPG_sf"/>
</dbReference>